<comment type="caution">
    <text evidence="2">The sequence shown here is derived from an EMBL/GenBank/DDBJ whole genome shotgun (WGS) entry which is preliminary data.</text>
</comment>
<feature type="domain" description="AAA+ ATPase" evidence="1">
    <location>
        <begin position="476"/>
        <end position="643"/>
    </location>
</feature>
<name>A0AB73I628_9BURK</name>
<dbReference type="Pfam" id="PF07728">
    <property type="entry name" value="AAA_5"/>
    <property type="match status" value="1"/>
</dbReference>
<dbReference type="PANTHER" id="PTHR37291">
    <property type="entry name" value="5-METHYLCYTOSINE-SPECIFIC RESTRICTION ENZYME B"/>
    <property type="match status" value="1"/>
</dbReference>
<dbReference type="InterPro" id="IPR027417">
    <property type="entry name" value="P-loop_NTPase"/>
</dbReference>
<dbReference type="EC" id="3.1.21.-" evidence="2"/>
<dbReference type="EMBL" id="JAURTK010000001">
    <property type="protein sequence ID" value="MDP9645460.1"/>
    <property type="molecule type" value="Genomic_DNA"/>
</dbReference>
<dbReference type="SMART" id="SM00382">
    <property type="entry name" value="AAA"/>
    <property type="match status" value="1"/>
</dbReference>
<dbReference type="InterPro" id="IPR003593">
    <property type="entry name" value="AAA+_ATPase"/>
</dbReference>
<dbReference type="Gene3D" id="3.40.50.300">
    <property type="entry name" value="P-loop containing nucleotide triphosphate hydrolases"/>
    <property type="match status" value="1"/>
</dbReference>
<evidence type="ECO:0000313" key="3">
    <source>
        <dbReference type="Proteomes" id="UP001229486"/>
    </source>
</evidence>
<dbReference type="CDD" id="cd00009">
    <property type="entry name" value="AAA"/>
    <property type="match status" value="1"/>
</dbReference>
<dbReference type="Proteomes" id="UP001229486">
    <property type="component" value="Unassembled WGS sequence"/>
</dbReference>
<organism evidence="2 3">
    <name type="scientific">Paraburkholderia caledonica</name>
    <dbReference type="NCBI Taxonomy" id="134536"/>
    <lineage>
        <taxon>Bacteria</taxon>
        <taxon>Pseudomonadati</taxon>
        <taxon>Pseudomonadota</taxon>
        <taxon>Betaproteobacteria</taxon>
        <taxon>Burkholderiales</taxon>
        <taxon>Burkholderiaceae</taxon>
        <taxon>Paraburkholderia</taxon>
    </lineage>
</organism>
<evidence type="ECO:0000259" key="1">
    <source>
        <dbReference type="SMART" id="SM00382"/>
    </source>
</evidence>
<dbReference type="RefSeq" id="WP_392392745.1">
    <property type="nucleotide sequence ID" value="NZ_JAURTK010000001.1"/>
</dbReference>
<dbReference type="InterPro" id="IPR011704">
    <property type="entry name" value="ATPase_dyneun-rel_AAA"/>
</dbReference>
<dbReference type="PANTHER" id="PTHR37291:SF1">
    <property type="entry name" value="TYPE IV METHYL-DIRECTED RESTRICTION ENZYME ECOKMCRB SUBUNIT"/>
    <property type="match status" value="1"/>
</dbReference>
<evidence type="ECO:0000313" key="2">
    <source>
        <dbReference type="EMBL" id="MDP9645460.1"/>
    </source>
</evidence>
<proteinExistence type="predicted"/>
<reference evidence="2" key="1">
    <citation type="submission" date="2023-07" db="EMBL/GenBank/DDBJ databases">
        <title>Sorghum-associated microbial communities from plants grown in Nebraska, USA.</title>
        <authorList>
            <person name="Schachtman D."/>
        </authorList>
    </citation>
    <scope>NUCLEOTIDE SEQUENCE</scope>
    <source>
        <strain evidence="2">DS1061</strain>
    </source>
</reference>
<dbReference type="GO" id="GO:0005524">
    <property type="term" value="F:ATP binding"/>
    <property type="evidence" value="ECO:0007669"/>
    <property type="project" value="InterPro"/>
</dbReference>
<keyword evidence="2" id="KW-0378">Hydrolase</keyword>
<dbReference type="SUPFAM" id="SSF52540">
    <property type="entry name" value="P-loop containing nucleoside triphosphate hydrolases"/>
    <property type="match status" value="1"/>
</dbReference>
<dbReference type="InterPro" id="IPR052934">
    <property type="entry name" value="Methyl-DNA_Rec/Restrict_Enz"/>
</dbReference>
<dbReference type="AlphaFoldDB" id="A0AB73I628"/>
<gene>
    <name evidence="2" type="ORF">J2793_000882</name>
</gene>
<protein>
    <submittedName>
        <fullName evidence="2">5-methylcytosine-specific restriction protein B</fullName>
        <ecNumber evidence="2">3.1.21.-</ecNumber>
    </submittedName>
</protein>
<sequence>MTTILSDDQLREIWQTGFKTYATQQWATEWRHRYTEQLRLVKDTSRDIWLTPDFQAKLWNDNPIANIGSGNSVTVPGALPDKELASHLLNERDAVLPYDAEARGEYLDALYKRILAWIAKKQYAKRRPKARLIRLFAAIFPDDMVCLMNARRIWQVQRLIGLRPIHGDFVAQHAVIRDHLRQVLGQPATVEESVDQSVLTWYLWQTYIDHPDEGAVEQPKVTREAVDIPEISFLPAEAQRRSLTCVRDNVSLLVAVVRETEQGLSRDDLISVIMQEAPQLQKSTSAVNVISQAQGGLGLITLTDGAYRPTTRGIDILAAPDPADALRGPLIGRVFGMGHLLLWLSQTPDGIAHQELASRLQELVPTWTTTQPSSYIIAWARMVGLVRSDSSTGHIRLILTEDGEDYAAALPEDFEARWQIHIKKAETDAETFISGLSVVDDNGLIVAPSYSIQAIVDDGCFVPADELNAMLELLKRKRNLILQGPPGTGKTWLAKRLGYALLAARSTSRLVSLQFQPSLSYEDFVRGWRPGADGRLDLVDGVFLEAINEAQADPSPLVVVIEEINRGNPAQVFGEMLTLLEHDKRRADEALRPAYARSPDERIYIPPNLYVIGTMNIADRSLALIDLALRRRFAFATLRPALGSPWRDWCRTHAGFSDAAVTDIAERMERLNHRIASDQSLGDQFCIGHSFVTPQRNKPIEEVRAWFGEIVKSELEPLLREYWYDNPPKVKEAIDELVTDL</sequence>
<accession>A0AB73I628</accession>
<dbReference type="GO" id="GO:0016887">
    <property type="term" value="F:ATP hydrolysis activity"/>
    <property type="evidence" value="ECO:0007669"/>
    <property type="project" value="InterPro"/>
</dbReference>